<sequence>MEIERVDRKGDGKRVRRALKGQAKSLQERIEEPNNISVSKKFMDPFVVERKVVSIDFTCFMLVYQIEHG</sequence>
<evidence type="ECO:0000313" key="2">
    <source>
        <dbReference type="Proteomes" id="UP000078284"/>
    </source>
</evidence>
<proteinExistence type="predicted"/>
<gene>
    <name evidence="1" type="ordered locus">AXX17_At5g47320</name>
</gene>
<reference evidence="2" key="1">
    <citation type="journal article" date="2016" name="Proc. Natl. Acad. Sci. U.S.A.">
        <title>Chromosome-level assembly of Arabidopsis thaliana Ler reveals the extent of translocation and inversion polymorphisms.</title>
        <authorList>
            <person name="Zapata L."/>
            <person name="Ding J."/>
            <person name="Willing E.M."/>
            <person name="Hartwig B."/>
            <person name="Bezdan D."/>
            <person name="Jiao W.B."/>
            <person name="Patel V."/>
            <person name="Velikkakam James G."/>
            <person name="Koornneef M."/>
            <person name="Ossowski S."/>
            <person name="Schneeberger K."/>
        </authorList>
    </citation>
    <scope>NUCLEOTIDE SEQUENCE [LARGE SCALE GENOMIC DNA]</scope>
    <source>
        <strain evidence="2">cv. Landsberg erecta</strain>
    </source>
</reference>
<dbReference type="EMBL" id="LUHQ01000005">
    <property type="protein sequence ID" value="OAO90166.1"/>
    <property type="molecule type" value="Genomic_DNA"/>
</dbReference>
<organism evidence="1 2">
    <name type="scientific">Arabidopsis thaliana</name>
    <name type="common">Mouse-ear cress</name>
    <dbReference type="NCBI Taxonomy" id="3702"/>
    <lineage>
        <taxon>Eukaryota</taxon>
        <taxon>Viridiplantae</taxon>
        <taxon>Streptophyta</taxon>
        <taxon>Embryophyta</taxon>
        <taxon>Tracheophyta</taxon>
        <taxon>Spermatophyta</taxon>
        <taxon>Magnoliopsida</taxon>
        <taxon>eudicotyledons</taxon>
        <taxon>Gunneridae</taxon>
        <taxon>Pentapetalae</taxon>
        <taxon>rosids</taxon>
        <taxon>malvids</taxon>
        <taxon>Brassicales</taxon>
        <taxon>Brassicaceae</taxon>
        <taxon>Camelineae</taxon>
        <taxon>Arabidopsis</taxon>
    </lineage>
</organism>
<protein>
    <submittedName>
        <fullName evidence="1">Uncharacterized protein</fullName>
    </submittedName>
</protein>
<dbReference type="Proteomes" id="UP000078284">
    <property type="component" value="Chromosome 5"/>
</dbReference>
<comment type="caution">
    <text evidence="1">The sequence shown here is derived from an EMBL/GenBank/DDBJ whole genome shotgun (WGS) entry which is preliminary data.</text>
</comment>
<dbReference type="AlphaFoldDB" id="A0A178U8K8"/>
<evidence type="ECO:0000313" key="1">
    <source>
        <dbReference type="EMBL" id="OAO90166.1"/>
    </source>
</evidence>
<name>A0A178U8K8_ARATH</name>
<accession>A0A178U8K8</accession>